<name>A0A8T8SFJ5_9BASI</name>
<sequence length="188" mass="19695">TTVLVSGTAAHPSKSSDRWRSPYVIVRQLPGGSYILKELDGSELSSAVGSNRLRRFFPSPAPIEEINRSFLDGADLPSGDVARLPTTATSVGATGNQGPAEAPSAGIDPSAEPVAPDAAATVAMEFDLPMSEYAAEPSRLDDELMMLNEGPELFNVPPVPVEALNGGEDVADRSARSPALSKEPLSHE</sequence>
<accession>A0A8T8SFJ5</accession>
<proteinExistence type="predicted"/>
<comment type="caution">
    <text evidence="2">The sequence shown here is derived from an EMBL/GenBank/DDBJ whole genome shotgun (WGS) entry which is preliminary data.</text>
</comment>
<feature type="region of interest" description="Disordered" evidence="1">
    <location>
        <begin position="164"/>
        <end position="188"/>
    </location>
</feature>
<feature type="region of interest" description="Disordered" evidence="1">
    <location>
        <begin position="88"/>
        <end position="113"/>
    </location>
</feature>
<dbReference type="AlphaFoldDB" id="A0A8T8SFJ5"/>
<dbReference type="Proteomes" id="UP000077521">
    <property type="component" value="Unassembled WGS sequence"/>
</dbReference>
<feature type="compositionally biased region" description="Polar residues" evidence="1">
    <location>
        <begin position="88"/>
        <end position="97"/>
    </location>
</feature>
<evidence type="ECO:0000256" key="1">
    <source>
        <dbReference type="SAM" id="MobiDB-lite"/>
    </source>
</evidence>
<reference evidence="2" key="1">
    <citation type="submission" date="2016-04" db="EMBL/GenBank/DDBJ databases">
        <authorList>
            <person name="Nguyen H.D."/>
            <person name="Samba Siva P."/>
            <person name="Cullis J."/>
            <person name="Levesque C.A."/>
            <person name="Hambleton S."/>
        </authorList>
    </citation>
    <scope>NUCLEOTIDE SEQUENCE</scope>
    <source>
        <strain evidence="2">DAOMC 236416</strain>
    </source>
</reference>
<keyword evidence="3" id="KW-1185">Reference proteome</keyword>
<protein>
    <submittedName>
        <fullName evidence="2">Uncharacterized protein</fullName>
    </submittedName>
</protein>
<evidence type="ECO:0000313" key="3">
    <source>
        <dbReference type="Proteomes" id="UP000077521"/>
    </source>
</evidence>
<gene>
    <name evidence="2" type="ORF">A4X13_0g8383</name>
</gene>
<dbReference type="EMBL" id="LWDF02001426">
    <property type="protein sequence ID" value="KAE8238775.1"/>
    <property type="molecule type" value="Genomic_DNA"/>
</dbReference>
<organism evidence="2 3">
    <name type="scientific">Tilletia indica</name>
    <dbReference type="NCBI Taxonomy" id="43049"/>
    <lineage>
        <taxon>Eukaryota</taxon>
        <taxon>Fungi</taxon>
        <taxon>Dikarya</taxon>
        <taxon>Basidiomycota</taxon>
        <taxon>Ustilaginomycotina</taxon>
        <taxon>Exobasidiomycetes</taxon>
        <taxon>Tilletiales</taxon>
        <taxon>Tilletiaceae</taxon>
        <taxon>Tilletia</taxon>
    </lineage>
</organism>
<reference evidence="2" key="2">
    <citation type="journal article" date="2019" name="IMA Fungus">
        <title>Genome sequencing and comparison of five Tilletia species to identify candidate genes for the detection of regulated species infecting wheat.</title>
        <authorList>
            <person name="Nguyen H.D.T."/>
            <person name="Sultana T."/>
            <person name="Kesanakurti P."/>
            <person name="Hambleton S."/>
        </authorList>
    </citation>
    <scope>NUCLEOTIDE SEQUENCE</scope>
    <source>
        <strain evidence="2">DAOMC 236416</strain>
    </source>
</reference>
<evidence type="ECO:0000313" key="2">
    <source>
        <dbReference type="EMBL" id="KAE8238775.1"/>
    </source>
</evidence>
<feature type="non-terminal residue" evidence="2">
    <location>
        <position position="1"/>
    </location>
</feature>